<evidence type="ECO:0000313" key="3">
    <source>
        <dbReference type="EnsemblFungi" id="CEF86824"/>
    </source>
</evidence>
<sequence length="194" mass="21128">MAAALTWGMSFNQRPKRKYRQEKKGRKGTGIDFVRPSIHPHTTYPSMIWGSFSLAVPTKFNLSRSVARFVSRPSSVESTPLGVGTTLSGRHFRLPRCCSCLFRRLSPGPVAASLIPAALLHPGFLFDRPANAIVISDPQDSAFLLSTFYLALACLATATTTATGTDTEKDIDISPHTLPFPQSIKTSRPPPVIS</sequence>
<dbReference type="VEuPathDB" id="FungiDB:FGRAMPH1_01G17045"/>
<dbReference type="RefSeq" id="XP_011323570.1">
    <property type="nucleotide sequence ID" value="XM_011325268.1"/>
</dbReference>
<proteinExistence type="predicted"/>
<dbReference type="AlphaFoldDB" id="I1S758"/>
<keyword evidence="4" id="KW-1185">Reference proteome</keyword>
<organism evidence="2 4">
    <name type="scientific">Gibberella zeae (strain ATCC MYA-4620 / CBS 123657 / FGSC 9075 / NRRL 31084 / PH-1)</name>
    <name type="common">Wheat head blight fungus</name>
    <name type="synonym">Fusarium graminearum</name>
    <dbReference type="NCBI Taxonomy" id="229533"/>
    <lineage>
        <taxon>Eukaryota</taxon>
        <taxon>Fungi</taxon>
        <taxon>Dikarya</taxon>
        <taxon>Ascomycota</taxon>
        <taxon>Pezizomycotina</taxon>
        <taxon>Sordariomycetes</taxon>
        <taxon>Hypocreomycetidae</taxon>
        <taxon>Hypocreales</taxon>
        <taxon>Nectriaceae</taxon>
        <taxon>Fusarium</taxon>
    </lineage>
</organism>
<dbReference type="KEGG" id="fgr:FGSG_12681"/>
<reference evidence="3" key="4">
    <citation type="submission" date="2017-01" db="UniProtKB">
        <authorList>
            <consortium name="EnsemblFungi"/>
        </authorList>
    </citation>
    <scope>IDENTIFICATION</scope>
    <source>
        <strain evidence="3">PH-1 / ATCC MYA-4620 / FGSC 9075 / NRRL 31084</strain>
    </source>
</reference>
<dbReference type="EnsemblFungi" id="CEF86824">
    <property type="protein sequence ID" value="CEF86824"/>
    <property type="gene ID" value="FGRRES_12681"/>
</dbReference>
<accession>A0A098DZM1</accession>
<dbReference type="EMBL" id="HG970334">
    <property type="protein sequence ID" value="CEF86824.1"/>
    <property type="molecule type" value="Genomic_DNA"/>
</dbReference>
<evidence type="ECO:0000313" key="4">
    <source>
        <dbReference type="Proteomes" id="UP000070720"/>
    </source>
</evidence>
<dbReference type="HOGENOM" id="CLU_1402559_0_0_1"/>
<evidence type="ECO:0000256" key="1">
    <source>
        <dbReference type="SAM" id="MobiDB-lite"/>
    </source>
</evidence>
<protein>
    <submittedName>
        <fullName evidence="2">Chromosome 3, complete genome</fullName>
    </submittedName>
</protein>
<accession>I1S758</accession>
<dbReference type="Proteomes" id="UP000070720">
    <property type="component" value="Chromosome 3"/>
</dbReference>
<reference evidence="3 4" key="2">
    <citation type="journal article" date="2010" name="Nature">
        <title>Comparative genomics reveals mobile pathogenicity chromosomes in Fusarium.</title>
        <authorList>
            <person name="Ma L.J."/>
            <person name="van der Does H.C."/>
            <person name="Borkovich K.A."/>
            <person name="Coleman J.J."/>
            <person name="Daboussi M.J."/>
            <person name="Di Pietro A."/>
            <person name="Dufresne M."/>
            <person name="Freitag M."/>
            <person name="Grabherr M."/>
            <person name="Henrissat B."/>
            <person name="Houterman P.M."/>
            <person name="Kang S."/>
            <person name="Shim W.B."/>
            <person name="Woloshuk C."/>
            <person name="Xie X."/>
            <person name="Xu J.R."/>
            <person name="Antoniw J."/>
            <person name="Baker S.E."/>
            <person name="Bluhm B.H."/>
            <person name="Breakspear A."/>
            <person name="Brown D.W."/>
            <person name="Butchko R.A."/>
            <person name="Chapman S."/>
            <person name="Coulson R."/>
            <person name="Coutinho P.M."/>
            <person name="Danchin E.G."/>
            <person name="Diener A."/>
            <person name="Gale L.R."/>
            <person name="Gardiner D.M."/>
            <person name="Goff S."/>
            <person name="Hammond-Kosack K.E."/>
            <person name="Hilburn K."/>
            <person name="Hua-Van A."/>
            <person name="Jonkers W."/>
            <person name="Kazan K."/>
            <person name="Kodira C.D."/>
            <person name="Koehrsen M."/>
            <person name="Kumar L."/>
            <person name="Lee Y.H."/>
            <person name="Li L."/>
            <person name="Manners J.M."/>
            <person name="Miranda-Saavedra D."/>
            <person name="Mukherjee M."/>
            <person name="Park G."/>
            <person name="Park J."/>
            <person name="Park S.Y."/>
            <person name="Proctor R.H."/>
            <person name="Regev A."/>
            <person name="Ruiz-Roldan M.C."/>
            <person name="Sain D."/>
            <person name="Sakthikumar S."/>
            <person name="Sykes S."/>
            <person name="Schwartz D.C."/>
            <person name="Turgeon B.G."/>
            <person name="Wapinski I."/>
            <person name="Yoder O."/>
            <person name="Young S."/>
            <person name="Zeng Q."/>
            <person name="Zhou S."/>
            <person name="Galagan J."/>
            <person name="Cuomo C.A."/>
            <person name="Kistler H.C."/>
            <person name="Rep M."/>
        </authorList>
    </citation>
    <scope>GENOME REANNOTATION</scope>
    <source>
        <strain evidence="4">ATCC MYA-4620 / CBS 123657 / FGSC 9075 / NRRL 31084 / PH-1</strain>
        <strain evidence="3">PH-1 / ATCC MYA-4620 / FGSC 9075 / NRRL 31084</strain>
    </source>
</reference>
<gene>
    <name evidence="2" type="ORF">FGRAMPH1_01T17045</name>
</gene>
<name>I1S758_GIBZE</name>
<reference evidence="3 4" key="1">
    <citation type="journal article" date="2007" name="Science">
        <title>The Fusarium graminearum genome reveals a link between localized polymorphism and pathogen specialization.</title>
        <authorList>
            <person name="Cuomo C.A."/>
            <person name="Gueldener U."/>
            <person name="Xu J.-R."/>
            <person name="Trail F."/>
            <person name="Turgeon B.G."/>
            <person name="Di Pietro A."/>
            <person name="Walton J.D."/>
            <person name="Ma L.-J."/>
            <person name="Baker S.E."/>
            <person name="Rep M."/>
            <person name="Adam G."/>
            <person name="Antoniw J."/>
            <person name="Baldwin T."/>
            <person name="Calvo S.E."/>
            <person name="Chang Y.-L."/>
            <person name="DeCaprio D."/>
            <person name="Gale L.R."/>
            <person name="Gnerre S."/>
            <person name="Goswami R.S."/>
            <person name="Hammond-Kosack K."/>
            <person name="Harris L.J."/>
            <person name="Hilburn K."/>
            <person name="Kennell J.C."/>
            <person name="Kroken S."/>
            <person name="Magnuson J.K."/>
            <person name="Mannhaupt G."/>
            <person name="Mauceli E.W."/>
            <person name="Mewes H.-W."/>
            <person name="Mitterbauer R."/>
            <person name="Muehlbauer G."/>
            <person name="Muensterkoetter M."/>
            <person name="Nelson D."/>
            <person name="O'Donnell K."/>
            <person name="Ouellet T."/>
            <person name="Qi W."/>
            <person name="Quesneville H."/>
            <person name="Roncero M.I.G."/>
            <person name="Seong K.-Y."/>
            <person name="Tetko I.V."/>
            <person name="Urban M."/>
            <person name="Waalwijk C."/>
            <person name="Ward T.J."/>
            <person name="Yao J."/>
            <person name="Birren B.W."/>
            <person name="Kistler H.C."/>
        </authorList>
    </citation>
    <scope>NUCLEOTIDE SEQUENCE [LARGE SCALE GENOMIC DNA]</scope>
    <source>
        <strain evidence="4">ATCC MYA-4620 / CBS 123657 / FGSC 9075 / NRRL 31084 / PH-1</strain>
        <strain evidence="3">PH-1 / ATCC MYA-4620 / FGSC 9075 / NRRL 31084</strain>
    </source>
</reference>
<dbReference type="InParanoid" id="I1S758"/>
<evidence type="ECO:0000313" key="2">
    <source>
        <dbReference type="EMBL" id="CEF86824.1"/>
    </source>
</evidence>
<reference evidence="2 4" key="3">
    <citation type="journal article" date="2015" name="BMC Genomics">
        <title>The completed genome sequence of the pathogenic ascomycete fungus Fusarium graminearum.</title>
        <authorList>
            <person name="King R."/>
            <person name="Urban M."/>
            <person name="Hammond-Kosack M.C."/>
            <person name="Hassani-Pak K."/>
            <person name="Hammond-Kosack K.E."/>
        </authorList>
    </citation>
    <scope>NUCLEOTIDE SEQUENCE [LARGE SCALE GENOMIC DNA]</scope>
    <source>
        <strain evidence="4">ATCC MYA-4620 / CBS 123657 / FGSC 9075 / NRRL 31084 / PH-1</strain>
        <strain evidence="2">PH-1</strain>
    </source>
</reference>
<feature type="region of interest" description="Disordered" evidence="1">
    <location>
        <begin position="166"/>
        <end position="194"/>
    </location>
</feature>